<dbReference type="Proteomes" id="UP000654471">
    <property type="component" value="Unassembled WGS sequence"/>
</dbReference>
<organism evidence="2 3">
    <name type="scientific">Streptomyces albospinus</name>
    <dbReference type="NCBI Taxonomy" id="285515"/>
    <lineage>
        <taxon>Bacteria</taxon>
        <taxon>Bacillati</taxon>
        <taxon>Actinomycetota</taxon>
        <taxon>Actinomycetes</taxon>
        <taxon>Kitasatosporales</taxon>
        <taxon>Streptomycetaceae</taxon>
        <taxon>Streptomyces</taxon>
    </lineage>
</organism>
<sequence>MNDRNTPDHQPSGISGTSGMFDTSSVSGISGDGTSGTFELDLAGHEARRRAEVLAALGDAWDPIEAMTGEADAQRLLYSGLDAEQQATYDMLVAAGVLPAAGQG</sequence>
<evidence type="ECO:0000313" key="3">
    <source>
        <dbReference type="Proteomes" id="UP000654471"/>
    </source>
</evidence>
<comment type="caution">
    <text evidence="2">The sequence shown here is derived from an EMBL/GenBank/DDBJ whole genome shotgun (WGS) entry which is preliminary data.</text>
</comment>
<protein>
    <submittedName>
        <fullName evidence="2">Uncharacterized protein</fullName>
    </submittedName>
</protein>
<feature type="region of interest" description="Disordered" evidence="1">
    <location>
        <begin position="1"/>
        <end position="38"/>
    </location>
</feature>
<dbReference type="EMBL" id="BMRP01000042">
    <property type="protein sequence ID" value="GGU93202.1"/>
    <property type="molecule type" value="Genomic_DNA"/>
</dbReference>
<name>A0ABQ2VK42_9ACTN</name>
<evidence type="ECO:0000313" key="2">
    <source>
        <dbReference type="EMBL" id="GGU93202.1"/>
    </source>
</evidence>
<dbReference type="InterPro" id="IPR045649">
    <property type="entry name" value="DUF6400"/>
</dbReference>
<evidence type="ECO:0000256" key="1">
    <source>
        <dbReference type="SAM" id="MobiDB-lite"/>
    </source>
</evidence>
<proteinExistence type="predicted"/>
<keyword evidence="3" id="KW-1185">Reference proteome</keyword>
<feature type="compositionally biased region" description="Polar residues" evidence="1">
    <location>
        <begin position="8"/>
        <end position="28"/>
    </location>
</feature>
<dbReference type="Pfam" id="PF19938">
    <property type="entry name" value="DUF6400"/>
    <property type="match status" value="1"/>
</dbReference>
<accession>A0ABQ2VK42</accession>
<gene>
    <name evidence="2" type="ORF">GCM10010211_70010</name>
</gene>
<reference evidence="3" key="1">
    <citation type="journal article" date="2019" name="Int. J. Syst. Evol. Microbiol.">
        <title>The Global Catalogue of Microorganisms (GCM) 10K type strain sequencing project: providing services to taxonomists for standard genome sequencing and annotation.</title>
        <authorList>
            <consortium name="The Broad Institute Genomics Platform"/>
            <consortium name="The Broad Institute Genome Sequencing Center for Infectious Disease"/>
            <person name="Wu L."/>
            <person name="Ma J."/>
        </authorList>
    </citation>
    <scope>NUCLEOTIDE SEQUENCE [LARGE SCALE GENOMIC DNA]</scope>
    <source>
        <strain evidence="3">JCM 3399</strain>
    </source>
</reference>